<feature type="transmembrane region" description="Helical" evidence="1">
    <location>
        <begin position="88"/>
        <end position="107"/>
    </location>
</feature>
<gene>
    <name evidence="3" type="ORF">PFFVO_03300</name>
</gene>
<dbReference type="AlphaFoldDB" id="A0A024V6H9"/>
<dbReference type="OrthoDB" id="387086at2759"/>
<feature type="signal peptide" evidence="2">
    <location>
        <begin position="1"/>
        <end position="22"/>
    </location>
</feature>
<keyword evidence="1" id="KW-1133">Transmembrane helix</keyword>
<feature type="transmembrane region" description="Helical" evidence="1">
    <location>
        <begin position="174"/>
        <end position="191"/>
    </location>
</feature>
<accession>A0A024V6H9</accession>
<evidence type="ECO:0000256" key="2">
    <source>
        <dbReference type="SAM" id="SignalP"/>
    </source>
</evidence>
<name>A0A024V6H9_PLAFA</name>
<organism evidence="3 4">
    <name type="scientific">Plasmodium falciparum Vietnam Oak-Knoll</name>
    <name type="common">FVO</name>
    <dbReference type="NCBI Taxonomy" id="1036723"/>
    <lineage>
        <taxon>Eukaryota</taxon>
        <taxon>Sar</taxon>
        <taxon>Alveolata</taxon>
        <taxon>Apicomplexa</taxon>
        <taxon>Aconoidasida</taxon>
        <taxon>Haemosporida</taxon>
        <taxon>Plasmodiidae</taxon>
        <taxon>Plasmodium</taxon>
        <taxon>Plasmodium (Laverania)</taxon>
    </lineage>
</organism>
<protein>
    <recommendedName>
        <fullName evidence="5">Sexual stage-specific protein G37</fullName>
    </recommendedName>
</protein>
<sequence length="349" mass="40183">MRIPPFLIILFFVFYKKFNVNCIIQRQDVYLDDDFKSFTYFFASSPSADFLSRIVHSDDSRFVQIKNKIDIWSKTVDKAYAINQVSNVIMKVYVTLLLLLLLPYFVYMGIFGNTKNQTVFALSSILSYFVLLITFYLTNGILNIGFVCSLPLVFGFLIFNLASSDCTIKSLYKYTRYIFCFIIAKLLYDVVTNLKLDDLNSFDYGISGYIYMNLLKGNYYFILKIVHLIVLCIITLVIIKLFPNVFSSSSLQSSTSIIADKYMVSFLCALPVSAFITQIFFLICKTINPIDPSIFFMIPSSLNFMSISTIFSLTTWIITTCVLTILRNRVESDYNHILNKLSSRLSDFL</sequence>
<reference evidence="3 4" key="1">
    <citation type="submission" date="2013-02" db="EMBL/GenBank/DDBJ databases">
        <title>The Genome Annotation of Plasmodium falciparum Vietnam Oak-Knoll (FVO).</title>
        <authorList>
            <consortium name="The Broad Institute Genome Sequencing Platform"/>
            <consortium name="The Broad Institute Genome Sequencing Center for Infectious Disease"/>
            <person name="Neafsey D."/>
            <person name="Hoffman S."/>
            <person name="Volkman S."/>
            <person name="Rosenthal P."/>
            <person name="Walker B."/>
            <person name="Young S.K."/>
            <person name="Zeng Q."/>
            <person name="Gargeya S."/>
            <person name="Fitzgerald M."/>
            <person name="Haas B."/>
            <person name="Abouelleil A."/>
            <person name="Allen A.W."/>
            <person name="Alvarado L."/>
            <person name="Arachchi H.M."/>
            <person name="Berlin A.M."/>
            <person name="Chapman S.B."/>
            <person name="Gainer-Dewar J."/>
            <person name="Goldberg J."/>
            <person name="Griggs A."/>
            <person name="Gujja S."/>
            <person name="Hansen M."/>
            <person name="Howarth C."/>
            <person name="Imamovic A."/>
            <person name="Ireland A."/>
            <person name="Larimer J."/>
            <person name="McCowan C."/>
            <person name="Murphy C."/>
            <person name="Pearson M."/>
            <person name="Poon T.W."/>
            <person name="Priest M."/>
            <person name="Roberts A."/>
            <person name="Saif S."/>
            <person name="Shea T."/>
            <person name="Sisk P."/>
            <person name="Sykes S."/>
            <person name="Wortman J."/>
            <person name="Nusbaum C."/>
            <person name="Birren B."/>
        </authorList>
    </citation>
    <scope>NUCLEOTIDE SEQUENCE [LARGE SCALE GENOMIC DNA]</scope>
    <source>
        <strain evidence="4">Vietnam Oak-Knoll (FVO)</strain>
    </source>
</reference>
<feature type="transmembrane region" description="Helical" evidence="1">
    <location>
        <begin position="144"/>
        <end position="162"/>
    </location>
</feature>
<keyword evidence="1" id="KW-0472">Membrane</keyword>
<feature type="transmembrane region" description="Helical" evidence="1">
    <location>
        <begin position="303"/>
        <end position="326"/>
    </location>
</feature>
<dbReference type="Proteomes" id="UP000030690">
    <property type="component" value="Unassembled WGS sequence"/>
</dbReference>
<evidence type="ECO:0000313" key="3">
    <source>
        <dbReference type="EMBL" id="ETW17805.1"/>
    </source>
</evidence>
<proteinExistence type="predicted"/>
<dbReference type="EMBL" id="KI925115">
    <property type="protein sequence ID" value="ETW17805.1"/>
    <property type="molecule type" value="Genomic_DNA"/>
</dbReference>
<evidence type="ECO:0008006" key="5">
    <source>
        <dbReference type="Google" id="ProtNLM"/>
    </source>
</evidence>
<evidence type="ECO:0000256" key="1">
    <source>
        <dbReference type="SAM" id="Phobius"/>
    </source>
</evidence>
<reference evidence="3 4" key="2">
    <citation type="submission" date="2013-02" db="EMBL/GenBank/DDBJ databases">
        <title>The Genome Sequence of Plasmodium falciparum Vietnam Oak-Knoll (FVO).</title>
        <authorList>
            <consortium name="The Broad Institute Genome Sequencing Platform"/>
            <consortium name="The Broad Institute Genome Sequencing Center for Infectious Disease"/>
            <person name="Neafsey D."/>
            <person name="Cheeseman I."/>
            <person name="Volkman S."/>
            <person name="Adams J."/>
            <person name="Walker B."/>
            <person name="Young S.K."/>
            <person name="Zeng Q."/>
            <person name="Gargeya S."/>
            <person name="Fitzgerald M."/>
            <person name="Haas B."/>
            <person name="Abouelleil A."/>
            <person name="Alvarado L."/>
            <person name="Arachchi H.M."/>
            <person name="Berlin A.M."/>
            <person name="Chapman S.B."/>
            <person name="Dewar J."/>
            <person name="Goldberg J."/>
            <person name="Griggs A."/>
            <person name="Gujja S."/>
            <person name="Hansen M."/>
            <person name="Howarth C."/>
            <person name="Imamovic A."/>
            <person name="Larimer J."/>
            <person name="McCowan C."/>
            <person name="Murphy C."/>
            <person name="Neiman D."/>
            <person name="Pearson M."/>
            <person name="Priest M."/>
            <person name="Roberts A."/>
            <person name="Saif S."/>
            <person name="Shea T."/>
            <person name="Sisk P."/>
            <person name="Sykes S."/>
            <person name="Wortman J."/>
            <person name="Nusbaum C."/>
            <person name="Birren B."/>
        </authorList>
    </citation>
    <scope>NUCLEOTIDE SEQUENCE [LARGE SCALE GENOMIC DNA]</scope>
    <source>
        <strain evidence="4">Vietnam Oak-Knoll (FVO)</strain>
    </source>
</reference>
<feature type="transmembrane region" description="Helical" evidence="1">
    <location>
        <begin position="119"/>
        <end position="138"/>
    </location>
</feature>
<keyword evidence="2" id="KW-0732">Signal</keyword>
<keyword evidence="1" id="KW-0812">Transmembrane</keyword>
<feature type="chain" id="PRO_5001535671" description="Sexual stage-specific protein G37" evidence="2">
    <location>
        <begin position="23"/>
        <end position="349"/>
    </location>
</feature>
<evidence type="ECO:0000313" key="4">
    <source>
        <dbReference type="Proteomes" id="UP000030690"/>
    </source>
</evidence>
<feature type="transmembrane region" description="Helical" evidence="1">
    <location>
        <begin position="219"/>
        <end position="242"/>
    </location>
</feature>
<feature type="transmembrane region" description="Helical" evidence="1">
    <location>
        <begin position="262"/>
        <end position="283"/>
    </location>
</feature>